<dbReference type="EMBL" id="KK914254">
    <property type="protein sequence ID" value="KDP44308.1"/>
    <property type="molecule type" value="Genomic_DNA"/>
</dbReference>
<evidence type="ECO:0000256" key="1">
    <source>
        <dbReference type="SAM" id="MobiDB-lite"/>
    </source>
</evidence>
<name>A0A067LAS1_JATCU</name>
<evidence type="ECO:0000313" key="3">
    <source>
        <dbReference type="Proteomes" id="UP000027138"/>
    </source>
</evidence>
<proteinExistence type="predicted"/>
<feature type="region of interest" description="Disordered" evidence="1">
    <location>
        <begin position="65"/>
        <end position="103"/>
    </location>
</feature>
<evidence type="ECO:0000313" key="2">
    <source>
        <dbReference type="EMBL" id="KDP44308.1"/>
    </source>
</evidence>
<gene>
    <name evidence="2" type="ORF">JCGZ_19175</name>
</gene>
<dbReference type="Proteomes" id="UP000027138">
    <property type="component" value="Unassembled WGS sequence"/>
</dbReference>
<protein>
    <submittedName>
        <fullName evidence="2">Uncharacterized protein</fullName>
    </submittedName>
</protein>
<keyword evidence="3" id="KW-1185">Reference proteome</keyword>
<dbReference type="AlphaFoldDB" id="A0A067LAS1"/>
<sequence length="120" mass="14125">MDLSWWPETCWINAHLDRSEEQPSVPAWLERREAPEMAELLQRGATARWRDVAELVMVARVSAGAVGARGRRSHREEERERKKRKERKKKEEEEEEGRRRRRRAVSVVLHGWSGGARLSE</sequence>
<organism evidence="2 3">
    <name type="scientific">Jatropha curcas</name>
    <name type="common">Barbados nut</name>
    <dbReference type="NCBI Taxonomy" id="180498"/>
    <lineage>
        <taxon>Eukaryota</taxon>
        <taxon>Viridiplantae</taxon>
        <taxon>Streptophyta</taxon>
        <taxon>Embryophyta</taxon>
        <taxon>Tracheophyta</taxon>
        <taxon>Spermatophyta</taxon>
        <taxon>Magnoliopsida</taxon>
        <taxon>eudicotyledons</taxon>
        <taxon>Gunneridae</taxon>
        <taxon>Pentapetalae</taxon>
        <taxon>rosids</taxon>
        <taxon>fabids</taxon>
        <taxon>Malpighiales</taxon>
        <taxon>Euphorbiaceae</taxon>
        <taxon>Crotonoideae</taxon>
        <taxon>Jatropheae</taxon>
        <taxon>Jatropha</taxon>
    </lineage>
</organism>
<reference evidence="2 3" key="1">
    <citation type="journal article" date="2014" name="PLoS ONE">
        <title>Global Analysis of Gene Expression Profiles in Physic Nut (Jatropha curcas L.) Seedlings Exposed to Salt Stress.</title>
        <authorList>
            <person name="Zhang L."/>
            <person name="Zhang C."/>
            <person name="Wu P."/>
            <person name="Chen Y."/>
            <person name="Li M."/>
            <person name="Jiang H."/>
            <person name="Wu G."/>
        </authorList>
    </citation>
    <scope>NUCLEOTIDE SEQUENCE [LARGE SCALE GENOMIC DNA]</scope>
    <source>
        <strain evidence="3">cv. GZQX0401</strain>
        <tissue evidence="2">Young leaves</tissue>
    </source>
</reference>
<accession>A0A067LAS1</accession>